<protein>
    <submittedName>
        <fullName evidence="2">DUF1080 domain-containing protein</fullName>
    </submittedName>
</protein>
<dbReference type="InterPro" id="IPR010496">
    <property type="entry name" value="AL/BT2_dom"/>
</dbReference>
<dbReference type="Pfam" id="PF06439">
    <property type="entry name" value="3keto-disac_hyd"/>
    <property type="match status" value="1"/>
</dbReference>
<reference evidence="2 3" key="1">
    <citation type="submission" date="2021-04" db="EMBL/GenBank/DDBJ databases">
        <authorList>
            <person name="Ivanova A."/>
        </authorList>
    </citation>
    <scope>NUCLEOTIDE SEQUENCE [LARGE SCALE GENOMIC DNA]</scope>
    <source>
        <strain evidence="2 3">G18</strain>
    </source>
</reference>
<sequence length="347" mass="37855">MLRPLLAGLLIAGCALAIGFPRSIAEDKKDAPKKKERIAIAEPKDVAKDPDFAIQGEYEGEVIIDRKPTKIALQVVARGGSEFMVKAFVGGLPGAGWNGKETATATATRTGDQVIITEARNKKTRQVGEFESGAIRIHWDDAEGTLKKVERTSKTIGAKPPADAVVLFGGEGDEKNWNGGKLVTLSDGKYLDVGVTSKQKFGAFKAHVEFRLPWMPNSTGQGRGNSGVYFQNRYECQVLDSFGLSGENNECGGIYTQHKPSVNMCLPPLTWQTYDIEFTPAQFDSAGKKTKNGHATVYHNGVKIHDNIEFPKECPGGQKEDANSGPFQFQNHGDPVVYRNVWVVEVK</sequence>
<proteinExistence type="predicted"/>
<dbReference type="RefSeq" id="WP_210660064.1">
    <property type="nucleotide sequence ID" value="NZ_JAGKQQ010000001.1"/>
</dbReference>
<evidence type="ECO:0000313" key="2">
    <source>
        <dbReference type="EMBL" id="MBP3959415.1"/>
    </source>
</evidence>
<organism evidence="2 3">
    <name type="scientific">Gemmata palustris</name>
    <dbReference type="NCBI Taxonomy" id="2822762"/>
    <lineage>
        <taxon>Bacteria</taxon>
        <taxon>Pseudomonadati</taxon>
        <taxon>Planctomycetota</taxon>
        <taxon>Planctomycetia</taxon>
        <taxon>Gemmatales</taxon>
        <taxon>Gemmataceae</taxon>
        <taxon>Gemmata</taxon>
    </lineage>
</organism>
<gene>
    <name evidence="2" type="ORF">J8F10_29580</name>
</gene>
<dbReference type="Gene3D" id="2.60.120.560">
    <property type="entry name" value="Exo-inulinase, domain 1"/>
    <property type="match status" value="1"/>
</dbReference>
<dbReference type="Proteomes" id="UP000676565">
    <property type="component" value="Unassembled WGS sequence"/>
</dbReference>
<dbReference type="EMBL" id="JAGKQQ010000001">
    <property type="protein sequence ID" value="MBP3959415.1"/>
    <property type="molecule type" value="Genomic_DNA"/>
</dbReference>
<keyword evidence="3" id="KW-1185">Reference proteome</keyword>
<dbReference type="PANTHER" id="PTHR33546:SF1">
    <property type="entry name" value="LARGE, MULTIFUNCTIONAL SECRETED PROTEIN"/>
    <property type="match status" value="1"/>
</dbReference>
<feature type="domain" description="3-keto-alpha-glucoside-1,2-lyase/3-keto-2-hydroxy-glucal hydratase" evidence="1">
    <location>
        <begin position="186"/>
        <end position="343"/>
    </location>
</feature>
<evidence type="ECO:0000259" key="1">
    <source>
        <dbReference type="Pfam" id="PF06439"/>
    </source>
</evidence>
<evidence type="ECO:0000313" key="3">
    <source>
        <dbReference type="Proteomes" id="UP000676565"/>
    </source>
</evidence>
<comment type="caution">
    <text evidence="2">The sequence shown here is derived from an EMBL/GenBank/DDBJ whole genome shotgun (WGS) entry which is preliminary data.</text>
</comment>
<name>A0ABS5C0L7_9BACT</name>
<dbReference type="PANTHER" id="PTHR33546">
    <property type="entry name" value="LARGE, MULTIFUNCTIONAL SECRETED PROTEIN-RELATED"/>
    <property type="match status" value="1"/>
</dbReference>
<accession>A0ABS5C0L7</accession>